<dbReference type="AlphaFoldDB" id="A0A6G0Z9U7"/>
<keyword evidence="2" id="KW-1185">Reference proteome</keyword>
<dbReference type="EMBL" id="VUJU01000936">
    <property type="protein sequence ID" value="KAF0767582.1"/>
    <property type="molecule type" value="Genomic_DNA"/>
</dbReference>
<protein>
    <submittedName>
        <fullName evidence="1">Uncharacterized protein</fullName>
    </submittedName>
</protein>
<name>A0A6G0Z9U7_APHCR</name>
<sequence>MPATLKICFEKTKQQQKRLSELEILATEAQETEQMNIKELLQIC</sequence>
<gene>
    <name evidence="1" type="ORF">FWK35_00013284</name>
</gene>
<comment type="caution">
    <text evidence="1">The sequence shown here is derived from an EMBL/GenBank/DDBJ whole genome shotgun (WGS) entry which is preliminary data.</text>
</comment>
<reference evidence="1 2" key="1">
    <citation type="submission" date="2019-08" db="EMBL/GenBank/DDBJ databases">
        <title>Whole genome of Aphis craccivora.</title>
        <authorList>
            <person name="Voronova N.V."/>
            <person name="Shulinski R.S."/>
            <person name="Bandarenka Y.V."/>
            <person name="Zhorov D.G."/>
            <person name="Warner D."/>
        </authorList>
    </citation>
    <scope>NUCLEOTIDE SEQUENCE [LARGE SCALE GENOMIC DNA]</scope>
    <source>
        <strain evidence="1">180601</strain>
        <tissue evidence="1">Whole Body</tissue>
    </source>
</reference>
<organism evidence="1 2">
    <name type="scientific">Aphis craccivora</name>
    <name type="common">Cowpea aphid</name>
    <dbReference type="NCBI Taxonomy" id="307492"/>
    <lineage>
        <taxon>Eukaryota</taxon>
        <taxon>Metazoa</taxon>
        <taxon>Ecdysozoa</taxon>
        <taxon>Arthropoda</taxon>
        <taxon>Hexapoda</taxon>
        <taxon>Insecta</taxon>
        <taxon>Pterygota</taxon>
        <taxon>Neoptera</taxon>
        <taxon>Paraneoptera</taxon>
        <taxon>Hemiptera</taxon>
        <taxon>Sternorrhyncha</taxon>
        <taxon>Aphidomorpha</taxon>
        <taxon>Aphidoidea</taxon>
        <taxon>Aphididae</taxon>
        <taxon>Aphidini</taxon>
        <taxon>Aphis</taxon>
        <taxon>Aphis</taxon>
    </lineage>
</organism>
<accession>A0A6G0Z9U7</accession>
<evidence type="ECO:0000313" key="1">
    <source>
        <dbReference type="EMBL" id="KAF0767582.1"/>
    </source>
</evidence>
<proteinExistence type="predicted"/>
<evidence type="ECO:0000313" key="2">
    <source>
        <dbReference type="Proteomes" id="UP000478052"/>
    </source>
</evidence>
<dbReference type="Proteomes" id="UP000478052">
    <property type="component" value="Unassembled WGS sequence"/>
</dbReference>